<dbReference type="GeneID" id="93704184"/>
<keyword evidence="1" id="KW-0614">Plasmid</keyword>
<name>A0A1X7GMX0_9BACI</name>
<proteinExistence type="predicted"/>
<keyword evidence="2" id="KW-1185">Reference proteome</keyword>
<dbReference type="OrthoDB" id="2936805at2"/>
<dbReference type="KEGG" id="beo:BEH_25580"/>
<dbReference type="RefSeq" id="WP_046218308.1">
    <property type="nucleotide sequence ID" value="NZ_CP015325.1"/>
</dbReference>
<gene>
    <name evidence="1" type="ORF">BEH_25580</name>
</gene>
<accession>A0A1X7GMX0</accession>
<dbReference type="EMBL" id="CP015325">
    <property type="protein sequence ID" value="AWG44734.1"/>
    <property type="molecule type" value="Genomic_DNA"/>
</dbReference>
<sequence>MAKEKLYFLGYFLLFPIIFMISFFLWRFVIQGNDIWMVLTDSLSILGLYYLITSIFFSFFVNKQSKEKNGANL</sequence>
<evidence type="ECO:0000313" key="2">
    <source>
        <dbReference type="Proteomes" id="UP000036202"/>
    </source>
</evidence>
<dbReference type="Proteomes" id="UP000036202">
    <property type="component" value="Plasmid pbeh3"/>
</dbReference>
<geneLocation type="plasmid" evidence="2">
    <name>pbeh3</name>
</geneLocation>
<organism evidence="1 2">
    <name type="scientific">Priestia filamentosa</name>
    <dbReference type="NCBI Taxonomy" id="1402861"/>
    <lineage>
        <taxon>Bacteria</taxon>
        <taxon>Bacillati</taxon>
        <taxon>Bacillota</taxon>
        <taxon>Bacilli</taxon>
        <taxon>Bacillales</taxon>
        <taxon>Bacillaceae</taxon>
        <taxon>Priestia</taxon>
    </lineage>
</organism>
<evidence type="ECO:0000313" key="1">
    <source>
        <dbReference type="EMBL" id="AWG44734.1"/>
    </source>
</evidence>
<accession>A0A2S1M041</accession>
<dbReference type="AlphaFoldDB" id="A0A1X7GMX0"/>
<reference evidence="1 2" key="1">
    <citation type="journal article" date="2015" name="PLoS ONE">
        <title>Genome Sequence of Bacillus endophyticus and Analysis of Its Companion Mechanism in the Ketogulonigenium vulgare-Bacillus Strain Consortium.</title>
        <authorList>
            <person name="Jia N."/>
            <person name="Du J."/>
            <person name="Ding M.Z."/>
            <person name="Gao F."/>
            <person name="Yuan Y.J."/>
        </authorList>
    </citation>
    <scope>NUCLEOTIDE SEQUENCE [LARGE SCALE GENOMIC DNA]</scope>
    <source>
        <strain evidence="1 2">Hbe603</strain>
        <plasmid evidence="2">pbeh3</plasmid>
    </source>
</reference>
<protein>
    <submittedName>
        <fullName evidence="1">Uncharacterized protein</fullName>
    </submittedName>
</protein>